<dbReference type="CDD" id="cd18753">
    <property type="entry name" value="PIN_VapC4-5_FitB-like"/>
    <property type="match status" value="1"/>
</dbReference>
<keyword evidence="8" id="KW-0800">Toxin</keyword>
<dbReference type="InterPro" id="IPR029060">
    <property type="entry name" value="PIN-like_dom_sf"/>
</dbReference>
<dbReference type="EMBL" id="FMSV02000558">
    <property type="protein sequence ID" value="SEH09066.1"/>
    <property type="molecule type" value="Genomic_DNA"/>
</dbReference>
<evidence type="ECO:0000256" key="6">
    <source>
        <dbReference type="ARBA" id="ARBA00022842"/>
    </source>
</evidence>
<dbReference type="InterPro" id="IPR022907">
    <property type="entry name" value="VapC_family"/>
</dbReference>
<dbReference type="PANTHER" id="PTHR33653">
    <property type="entry name" value="RIBONUCLEASE VAPC2"/>
    <property type="match status" value="1"/>
</dbReference>
<dbReference type="RefSeq" id="WP_103922563.1">
    <property type="nucleotide sequence ID" value="NZ_FMSV02000558.1"/>
</dbReference>
<evidence type="ECO:0000256" key="3">
    <source>
        <dbReference type="ARBA" id="ARBA00022722"/>
    </source>
</evidence>
<dbReference type="InterPro" id="IPR002716">
    <property type="entry name" value="PIN_dom"/>
</dbReference>
<evidence type="ECO:0000313" key="10">
    <source>
        <dbReference type="EMBL" id="SEH09066.1"/>
    </source>
</evidence>
<dbReference type="Proteomes" id="UP000236724">
    <property type="component" value="Unassembled WGS sequence"/>
</dbReference>
<dbReference type="Pfam" id="PF01850">
    <property type="entry name" value="PIN"/>
    <property type="match status" value="1"/>
</dbReference>
<dbReference type="PANTHER" id="PTHR33653:SF1">
    <property type="entry name" value="RIBONUCLEASE VAPC2"/>
    <property type="match status" value="1"/>
</dbReference>
<comment type="cofactor">
    <cofactor evidence="1 8">
        <name>Mg(2+)</name>
        <dbReference type="ChEBI" id="CHEBI:18420"/>
    </cofactor>
</comment>
<evidence type="ECO:0000256" key="8">
    <source>
        <dbReference type="HAMAP-Rule" id="MF_00265"/>
    </source>
</evidence>
<gene>
    <name evidence="10" type="primary">vapC1</name>
    <name evidence="8" type="synonym">vapC</name>
    <name evidence="10" type="ORF">MBHS_04959</name>
</gene>
<evidence type="ECO:0000313" key="11">
    <source>
        <dbReference type="Proteomes" id="UP000236724"/>
    </source>
</evidence>
<evidence type="ECO:0000256" key="4">
    <source>
        <dbReference type="ARBA" id="ARBA00022723"/>
    </source>
</evidence>
<dbReference type="GO" id="GO:0004540">
    <property type="term" value="F:RNA nuclease activity"/>
    <property type="evidence" value="ECO:0007669"/>
    <property type="project" value="InterPro"/>
</dbReference>
<dbReference type="InterPro" id="IPR050556">
    <property type="entry name" value="Type_II_TA_system_RNase"/>
</dbReference>
<dbReference type="SUPFAM" id="SSF88723">
    <property type="entry name" value="PIN domain-like"/>
    <property type="match status" value="1"/>
</dbReference>
<evidence type="ECO:0000256" key="5">
    <source>
        <dbReference type="ARBA" id="ARBA00022801"/>
    </source>
</evidence>
<evidence type="ECO:0000259" key="9">
    <source>
        <dbReference type="Pfam" id="PF01850"/>
    </source>
</evidence>
<keyword evidence="11" id="KW-1185">Reference proteome</keyword>
<feature type="domain" description="PIN" evidence="9">
    <location>
        <begin position="4"/>
        <end position="123"/>
    </location>
</feature>
<evidence type="ECO:0000256" key="1">
    <source>
        <dbReference type="ARBA" id="ARBA00001946"/>
    </source>
</evidence>
<evidence type="ECO:0000256" key="7">
    <source>
        <dbReference type="ARBA" id="ARBA00038093"/>
    </source>
</evidence>
<keyword evidence="3 8" id="KW-0540">Nuclease</keyword>
<feature type="binding site" evidence="8">
    <location>
        <position position="6"/>
    </location>
    <ligand>
        <name>Mg(2+)</name>
        <dbReference type="ChEBI" id="CHEBI:18420"/>
    </ligand>
</feature>
<accession>A0A1H6FIY1</accession>
<reference evidence="10 11" key="1">
    <citation type="submission" date="2016-10" db="EMBL/GenBank/DDBJ databases">
        <authorList>
            <person name="de Groot N.N."/>
        </authorList>
    </citation>
    <scope>NUCLEOTIDE SEQUENCE [LARGE SCALE GENOMIC DNA]</scope>
    <source>
        <strain evidence="10">MBHS1</strain>
    </source>
</reference>
<comment type="function">
    <text evidence="8">Toxic component of a toxin-antitoxin (TA) system. An RNase.</text>
</comment>
<keyword evidence="6 8" id="KW-0460">Magnesium</keyword>
<keyword evidence="5 8" id="KW-0378">Hydrolase</keyword>
<dbReference type="AlphaFoldDB" id="A0A1H6FIY1"/>
<keyword evidence="4 8" id="KW-0479">Metal-binding</keyword>
<name>A0A1H6FIY1_9GAMM</name>
<dbReference type="Gene3D" id="3.40.50.1010">
    <property type="entry name" value="5'-nuclease"/>
    <property type="match status" value="1"/>
</dbReference>
<organism evidence="10 11">
    <name type="scientific">Candidatus Venteria ishoeyi</name>
    <dbReference type="NCBI Taxonomy" id="1899563"/>
    <lineage>
        <taxon>Bacteria</taxon>
        <taxon>Pseudomonadati</taxon>
        <taxon>Pseudomonadota</taxon>
        <taxon>Gammaproteobacteria</taxon>
        <taxon>Thiotrichales</taxon>
        <taxon>Thiotrichaceae</taxon>
        <taxon>Venteria</taxon>
    </lineage>
</organism>
<comment type="similarity">
    <text evidence="7 8">Belongs to the PINc/VapC protein family.</text>
</comment>
<dbReference type="OrthoDB" id="9796690at2"/>
<keyword evidence="2 8" id="KW-1277">Toxin-antitoxin system</keyword>
<proteinExistence type="inferred from homology"/>
<evidence type="ECO:0000256" key="2">
    <source>
        <dbReference type="ARBA" id="ARBA00022649"/>
    </source>
</evidence>
<dbReference type="GO" id="GO:0016787">
    <property type="term" value="F:hydrolase activity"/>
    <property type="evidence" value="ECO:0007669"/>
    <property type="project" value="UniProtKB-KW"/>
</dbReference>
<dbReference type="HAMAP" id="MF_00265">
    <property type="entry name" value="VapC_Nob1"/>
    <property type="match status" value="1"/>
</dbReference>
<dbReference type="GO" id="GO:0090729">
    <property type="term" value="F:toxin activity"/>
    <property type="evidence" value="ECO:0007669"/>
    <property type="project" value="UniProtKB-KW"/>
</dbReference>
<dbReference type="GO" id="GO:0000287">
    <property type="term" value="F:magnesium ion binding"/>
    <property type="evidence" value="ECO:0007669"/>
    <property type="project" value="UniProtKB-UniRule"/>
</dbReference>
<feature type="binding site" evidence="8">
    <location>
        <position position="97"/>
    </location>
    <ligand>
        <name>Mg(2+)</name>
        <dbReference type="ChEBI" id="CHEBI:18420"/>
    </ligand>
</feature>
<sequence>MKLMLDTNTYSALMKNDQAVVNIVRCVEKIFLSDIVIGELLYGFRNGNRFSQNHQQLNSFLANPFVQELVVERDTADRYSRILIALRKKGKPIPSNDLWIAAHAMQKGCELLSYDKHFSHVDGLAWLHPG</sequence>
<dbReference type="EC" id="3.1.-.-" evidence="8"/>
<protein>
    <recommendedName>
        <fullName evidence="8">Ribonuclease VapC</fullName>
        <shortName evidence="8">RNase VapC</shortName>
        <ecNumber evidence="8">3.1.-.-</ecNumber>
    </recommendedName>
    <alternativeName>
        <fullName evidence="8">Toxin VapC</fullName>
    </alternativeName>
</protein>